<keyword evidence="8" id="KW-0472">Membrane</keyword>
<dbReference type="InParanoid" id="B9S9X0"/>
<evidence type="ECO:0000313" key="9">
    <source>
        <dbReference type="EMBL" id="EEF39640.1"/>
    </source>
</evidence>
<evidence type="ECO:0000256" key="7">
    <source>
        <dbReference type="ARBA" id="ARBA00022989"/>
    </source>
</evidence>
<dbReference type="eggNOG" id="KOG2262">
    <property type="taxonomic scope" value="Eukaryota"/>
</dbReference>
<evidence type="ECO:0000256" key="1">
    <source>
        <dbReference type="ARBA" id="ARBA00004141"/>
    </source>
</evidence>
<evidence type="ECO:0000256" key="5">
    <source>
        <dbReference type="ARBA" id="ARBA00022856"/>
    </source>
</evidence>
<dbReference type="Proteomes" id="UP000008311">
    <property type="component" value="Unassembled WGS sequence"/>
</dbReference>
<dbReference type="GO" id="GO:0035673">
    <property type="term" value="F:oligopeptide transmembrane transporter activity"/>
    <property type="evidence" value="ECO:0007669"/>
    <property type="project" value="InterPro"/>
</dbReference>
<keyword evidence="10" id="KW-1185">Reference proteome</keyword>
<dbReference type="GO" id="GO:0016020">
    <property type="term" value="C:membrane"/>
    <property type="evidence" value="ECO:0007669"/>
    <property type="project" value="UniProtKB-SubCell"/>
</dbReference>
<comment type="similarity">
    <text evidence="2">Belongs to the oligopeptide OPT transporter (TC 2.A.67.1) family.</text>
</comment>
<evidence type="ECO:0000256" key="2">
    <source>
        <dbReference type="ARBA" id="ARBA00005484"/>
    </source>
</evidence>
<dbReference type="EMBL" id="EQ973899">
    <property type="protein sequence ID" value="EEF39640.1"/>
    <property type="molecule type" value="Genomic_DNA"/>
</dbReference>
<keyword evidence="3" id="KW-0813">Transport</keyword>
<gene>
    <name evidence="9" type="ORF">RCOM_0523240</name>
</gene>
<dbReference type="PANTHER" id="PTHR22601">
    <property type="entry name" value="ISP4 LIKE PROTEIN"/>
    <property type="match status" value="1"/>
</dbReference>
<dbReference type="Pfam" id="PF03169">
    <property type="entry name" value="OPT"/>
    <property type="match status" value="1"/>
</dbReference>
<evidence type="ECO:0000256" key="6">
    <source>
        <dbReference type="ARBA" id="ARBA00022927"/>
    </source>
</evidence>
<keyword evidence="5" id="KW-0571">Peptide transport</keyword>
<name>B9S9X0_RICCO</name>
<reference evidence="10" key="1">
    <citation type="journal article" date="2010" name="Nat. Biotechnol.">
        <title>Draft genome sequence of the oilseed species Ricinus communis.</title>
        <authorList>
            <person name="Chan A.P."/>
            <person name="Crabtree J."/>
            <person name="Zhao Q."/>
            <person name="Lorenzi H."/>
            <person name="Orvis J."/>
            <person name="Puiu D."/>
            <person name="Melake-Berhan A."/>
            <person name="Jones K.M."/>
            <person name="Redman J."/>
            <person name="Chen G."/>
            <person name="Cahoon E.B."/>
            <person name="Gedil M."/>
            <person name="Stanke M."/>
            <person name="Haas B.J."/>
            <person name="Wortman J.R."/>
            <person name="Fraser-Liggett C.M."/>
            <person name="Ravel J."/>
            <person name="Rabinowicz P.D."/>
        </authorList>
    </citation>
    <scope>NUCLEOTIDE SEQUENCE [LARGE SCALE GENOMIC DNA]</scope>
    <source>
        <strain evidence="10">cv. Hale</strain>
    </source>
</reference>
<protein>
    <submittedName>
        <fullName evidence="9">Uncharacterized protein</fullName>
    </submittedName>
</protein>
<keyword evidence="7" id="KW-1133">Transmembrane helix</keyword>
<proteinExistence type="inferred from homology"/>
<evidence type="ECO:0000256" key="3">
    <source>
        <dbReference type="ARBA" id="ARBA00022448"/>
    </source>
</evidence>
<evidence type="ECO:0000256" key="8">
    <source>
        <dbReference type="ARBA" id="ARBA00023136"/>
    </source>
</evidence>
<dbReference type="GO" id="GO:0015031">
    <property type="term" value="P:protein transport"/>
    <property type="evidence" value="ECO:0007669"/>
    <property type="project" value="UniProtKB-KW"/>
</dbReference>
<keyword evidence="4" id="KW-0812">Transmembrane</keyword>
<sequence length="246" mass="27547">MNKFFGYRTNQLNVTQVSAQIVVLPLGKFMDAVLPKKQVKLPFTKRTFSLNPGPLNLKEHALITIFAGCGANSVYAVHMLTSVMAFYRRPRHPVVAMLLVQTTQLLGYGWAGMFRKILVDSPYMWPVNLVQVSLFRALHEKEKRPRRGLTKLQFFTIKDSIPAQQIGTGLSGFGIGSFGLDKATVASFLGSPLNPFASLMATLSHVALFDGKTIWRTWTKARGAVKDQFTDIHTRIMKKNYEAVPE</sequence>
<evidence type="ECO:0000256" key="4">
    <source>
        <dbReference type="ARBA" id="ARBA00022692"/>
    </source>
</evidence>
<accession>B9S9X0</accession>
<organism evidence="9 10">
    <name type="scientific">Ricinus communis</name>
    <name type="common">Castor bean</name>
    <dbReference type="NCBI Taxonomy" id="3988"/>
    <lineage>
        <taxon>Eukaryota</taxon>
        <taxon>Viridiplantae</taxon>
        <taxon>Streptophyta</taxon>
        <taxon>Embryophyta</taxon>
        <taxon>Tracheophyta</taxon>
        <taxon>Spermatophyta</taxon>
        <taxon>Magnoliopsida</taxon>
        <taxon>eudicotyledons</taxon>
        <taxon>Gunneridae</taxon>
        <taxon>Pentapetalae</taxon>
        <taxon>rosids</taxon>
        <taxon>fabids</taxon>
        <taxon>Malpighiales</taxon>
        <taxon>Euphorbiaceae</taxon>
        <taxon>Acalyphoideae</taxon>
        <taxon>Acalypheae</taxon>
        <taxon>Ricinus</taxon>
    </lineage>
</organism>
<dbReference type="NCBIfam" id="TIGR00728">
    <property type="entry name" value="OPT_sfam"/>
    <property type="match status" value="1"/>
</dbReference>
<comment type="subcellular location">
    <subcellularLocation>
        <location evidence="1">Membrane</location>
        <topology evidence="1">Multi-pass membrane protein</topology>
    </subcellularLocation>
</comment>
<dbReference type="InterPro" id="IPR004813">
    <property type="entry name" value="OPT"/>
</dbReference>
<keyword evidence="6" id="KW-0653">Protein transport</keyword>
<evidence type="ECO:0000313" key="10">
    <source>
        <dbReference type="Proteomes" id="UP000008311"/>
    </source>
</evidence>
<dbReference type="AlphaFoldDB" id="B9S9X0"/>
<dbReference type="InterPro" id="IPR004648">
    <property type="entry name" value="Oligpept_transpt"/>
</dbReference>